<sequence>MPSSVSSVDSDGRRVDEVDEDSVESKKALGQFGFCRLDMDWVTVGVVMTGVGALLFIVGGYFVNRSETIHTPLVSYSNEREDGVPKISLPVFGLATYKYKVSLWTPNAGYQRQLVTSLLQDADDRLKLLQVNHPDFLFFSSK</sequence>
<reference evidence="3 4" key="1">
    <citation type="submission" date="2019-12" db="EMBL/GenBank/DDBJ databases">
        <authorList>
            <person name="Alioto T."/>
            <person name="Alioto T."/>
            <person name="Gomez Garrido J."/>
        </authorList>
    </citation>
    <scope>NUCLEOTIDE SEQUENCE [LARGE SCALE GENOMIC DNA]</scope>
</reference>
<dbReference type="PANTHER" id="PTHR31343">
    <property type="entry name" value="T15D22.8"/>
    <property type="match status" value="1"/>
</dbReference>
<keyword evidence="2" id="KW-0472">Membrane</keyword>
<dbReference type="Proteomes" id="UP000594638">
    <property type="component" value="Unassembled WGS sequence"/>
</dbReference>
<evidence type="ECO:0000256" key="2">
    <source>
        <dbReference type="SAM" id="Phobius"/>
    </source>
</evidence>
<evidence type="ECO:0000256" key="1">
    <source>
        <dbReference type="SAM" id="MobiDB-lite"/>
    </source>
</evidence>
<dbReference type="Gramene" id="OE9A031643T1">
    <property type="protein sequence ID" value="OE9A031643C1"/>
    <property type="gene ID" value="OE9A031643"/>
</dbReference>
<keyword evidence="2" id="KW-1133">Transmembrane helix</keyword>
<dbReference type="EMBL" id="CACTIH010007367">
    <property type="protein sequence ID" value="CAA3011359.1"/>
    <property type="molecule type" value="Genomic_DNA"/>
</dbReference>
<protein>
    <submittedName>
        <fullName evidence="3">Uncharacterized protein</fullName>
    </submittedName>
</protein>
<name>A0A8S0TYF6_OLEEU</name>
<dbReference type="InterPro" id="IPR008507">
    <property type="entry name" value="DUF789"/>
</dbReference>
<proteinExistence type="predicted"/>
<keyword evidence="2" id="KW-0812">Transmembrane</keyword>
<feature type="transmembrane region" description="Helical" evidence="2">
    <location>
        <begin position="41"/>
        <end position="63"/>
    </location>
</feature>
<keyword evidence="4" id="KW-1185">Reference proteome</keyword>
<dbReference type="Pfam" id="PF05623">
    <property type="entry name" value="DUF789"/>
    <property type="match status" value="1"/>
</dbReference>
<organism evidence="3 4">
    <name type="scientific">Olea europaea subsp. europaea</name>
    <dbReference type="NCBI Taxonomy" id="158383"/>
    <lineage>
        <taxon>Eukaryota</taxon>
        <taxon>Viridiplantae</taxon>
        <taxon>Streptophyta</taxon>
        <taxon>Embryophyta</taxon>
        <taxon>Tracheophyta</taxon>
        <taxon>Spermatophyta</taxon>
        <taxon>Magnoliopsida</taxon>
        <taxon>eudicotyledons</taxon>
        <taxon>Gunneridae</taxon>
        <taxon>Pentapetalae</taxon>
        <taxon>asterids</taxon>
        <taxon>lamiids</taxon>
        <taxon>Lamiales</taxon>
        <taxon>Oleaceae</taxon>
        <taxon>Oleeae</taxon>
        <taxon>Olea</taxon>
    </lineage>
</organism>
<gene>
    <name evidence="3" type="ORF">OLEA9_A031643</name>
</gene>
<dbReference type="PANTHER" id="PTHR31343:SF42">
    <property type="entry name" value="T15D22.8"/>
    <property type="match status" value="1"/>
</dbReference>
<accession>A0A8S0TYF6</accession>
<dbReference type="AlphaFoldDB" id="A0A8S0TYF6"/>
<evidence type="ECO:0000313" key="3">
    <source>
        <dbReference type="EMBL" id="CAA3011359.1"/>
    </source>
</evidence>
<dbReference type="OrthoDB" id="1747862at2759"/>
<comment type="caution">
    <text evidence="3">The sequence shown here is derived from an EMBL/GenBank/DDBJ whole genome shotgun (WGS) entry which is preliminary data.</text>
</comment>
<evidence type="ECO:0000313" key="4">
    <source>
        <dbReference type="Proteomes" id="UP000594638"/>
    </source>
</evidence>
<feature type="region of interest" description="Disordered" evidence="1">
    <location>
        <begin position="1"/>
        <end position="20"/>
    </location>
</feature>